<evidence type="ECO:0008006" key="10">
    <source>
        <dbReference type="Google" id="ProtNLM"/>
    </source>
</evidence>
<feature type="domain" description="RagB/SusD" evidence="6">
    <location>
        <begin position="330"/>
        <end position="603"/>
    </location>
</feature>
<comment type="caution">
    <text evidence="8">The sequence shown here is derived from an EMBL/GenBank/DDBJ whole genome shotgun (WGS) entry which is preliminary data.</text>
</comment>
<dbReference type="GO" id="GO:0009279">
    <property type="term" value="C:cell outer membrane"/>
    <property type="evidence" value="ECO:0007669"/>
    <property type="project" value="UniProtKB-SubCell"/>
</dbReference>
<keyword evidence="3" id="KW-0732">Signal</keyword>
<gene>
    <name evidence="8" type="ORF">FHS57_005395</name>
</gene>
<dbReference type="AlphaFoldDB" id="A0A7W6ET95"/>
<feature type="domain" description="SusD-like N-terminal" evidence="7">
    <location>
        <begin position="23"/>
        <end position="215"/>
    </location>
</feature>
<keyword evidence="4" id="KW-0472">Membrane</keyword>
<comment type="subcellular location">
    <subcellularLocation>
        <location evidence="1">Cell outer membrane</location>
    </subcellularLocation>
</comment>
<evidence type="ECO:0000256" key="3">
    <source>
        <dbReference type="ARBA" id="ARBA00022729"/>
    </source>
</evidence>
<dbReference type="Gene3D" id="1.25.40.390">
    <property type="match status" value="1"/>
</dbReference>
<organism evidence="8 9">
    <name type="scientific">Runella defluvii</name>
    <dbReference type="NCBI Taxonomy" id="370973"/>
    <lineage>
        <taxon>Bacteria</taxon>
        <taxon>Pseudomonadati</taxon>
        <taxon>Bacteroidota</taxon>
        <taxon>Cytophagia</taxon>
        <taxon>Cytophagales</taxon>
        <taxon>Spirosomataceae</taxon>
        <taxon>Runella</taxon>
    </lineage>
</organism>
<name>A0A7W6ET95_9BACT</name>
<evidence type="ECO:0000256" key="5">
    <source>
        <dbReference type="ARBA" id="ARBA00023237"/>
    </source>
</evidence>
<sequence>MKKIHSLILAFTLLFCLSCGKILEEHPQSQIVPAYFNSSAGVLGGIAGVYNLIRNQWGTEGFSSEMQAGTDEFIQGASSGGGPIHTYNGLNSSNFGSAWGTSFVAINTINGVLKYGQSIDLPEATKKQYLAQAKFLRAFWYFYLVQTWGDVPLSTEFITVPSQSAKRDPAAEVYKLIIQDLTEAAAALPDKPTAPFLGKAATKPVALFFLAKAYLTRGWLTNSQADFAEAAKISNDLIAAKGTYGLDLWQDFGDAFVPANDYGKETMFVSDHSNDAKFGYYTVGGGASGGDAQNLTPWFTNWNYPNNSGLNSFINASGVLVNSGTSGMIRDSYYGRPYARIRPNSVKQTSGESTGKNYFLDQAFVKRDVDSRFANTFYTTYISNTAVTNTATAANNKRGIGYTMQVGIDTAVWITDYEVVGAPQFNGTRPFKGIIAPPSTWNANLYPAIKKHMDPSRGTNFNDPSTRPVVITRFSEVYLIGAEAYLMSGNKAKAAELLNVIRQRAAYRKTNTAAQNAAAATAMTITADDVTIDFILDERSREFFGEWMRYHDLVRTKTLVRRIKAWNSEAGPYIKDFHVLRPIPQSQIDRTVEGPKFPQNPGY</sequence>
<dbReference type="RefSeq" id="WP_183978993.1">
    <property type="nucleotide sequence ID" value="NZ_JACIBY010000016.1"/>
</dbReference>
<protein>
    <recommendedName>
        <fullName evidence="10">RagB/SusD family nutrient uptake outer membrane protein</fullName>
    </recommendedName>
</protein>
<evidence type="ECO:0000259" key="6">
    <source>
        <dbReference type="Pfam" id="PF07980"/>
    </source>
</evidence>
<proteinExistence type="inferred from homology"/>
<dbReference type="InterPro" id="IPR012944">
    <property type="entry name" value="SusD_RagB_dom"/>
</dbReference>
<dbReference type="InterPro" id="IPR011990">
    <property type="entry name" value="TPR-like_helical_dom_sf"/>
</dbReference>
<evidence type="ECO:0000256" key="4">
    <source>
        <dbReference type="ARBA" id="ARBA00023136"/>
    </source>
</evidence>
<accession>A0A7W6ET95</accession>
<evidence type="ECO:0000313" key="9">
    <source>
        <dbReference type="Proteomes" id="UP000541352"/>
    </source>
</evidence>
<keyword evidence="9" id="KW-1185">Reference proteome</keyword>
<evidence type="ECO:0000313" key="8">
    <source>
        <dbReference type="EMBL" id="MBB3841367.1"/>
    </source>
</evidence>
<reference evidence="8 9" key="1">
    <citation type="submission" date="2020-08" db="EMBL/GenBank/DDBJ databases">
        <title>Genomic Encyclopedia of Type Strains, Phase IV (KMG-IV): sequencing the most valuable type-strain genomes for metagenomic binning, comparative biology and taxonomic classification.</title>
        <authorList>
            <person name="Goeker M."/>
        </authorList>
    </citation>
    <scope>NUCLEOTIDE SEQUENCE [LARGE SCALE GENOMIC DNA]</scope>
    <source>
        <strain evidence="8 9">DSM 17976</strain>
    </source>
</reference>
<keyword evidence="5" id="KW-0998">Cell outer membrane</keyword>
<dbReference type="Pfam" id="PF07980">
    <property type="entry name" value="SusD_RagB"/>
    <property type="match status" value="1"/>
</dbReference>
<evidence type="ECO:0000256" key="1">
    <source>
        <dbReference type="ARBA" id="ARBA00004442"/>
    </source>
</evidence>
<dbReference type="InterPro" id="IPR033985">
    <property type="entry name" value="SusD-like_N"/>
</dbReference>
<evidence type="ECO:0000259" key="7">
    <source>
        <dbReference type="Pfam" id="PF14322"/>
    </source>
</evidence>
<dbReference type="Pfam" id="PF14322">
    <property type="entry name" value="SusD-like_3"/>
    <property type="match status" value="1"/>
</dbReference>
<comment type="similarity">
    <text evidence="2">Belongs to the SusD family.</text>
</comment>
<dbReference type="EMBL" id="JACIBY010000016">
    <property type="protein sequence ID" value="MBB3841367.1"/>
    <property type="molecule type" value="Genomic_DNA"/>
</dbReference>
<dbReference type="Proteomes" id="UP000541352">
    <property type="component" value="Unassembled WGS sequence"/>
</dbReference>
<dbReference type="SUPFAM" id="SSF48452">
    <property type="entry name" value="TPR-like"/>
    <property type="match status" value="1"/>
</dbReference>
<evidence type="ECO:0000256" key="2">
    <source>
        <dbReference type="ARBA" id="ARBA00006275"/>
    </source>
</evidence>